<evidence type="ECO:0000259" key="2">
    <source>
        <dbReference type="Pfam" id="PF09822"/>
    </source>
</evidence>
<dbReference type="OrthoDB" id="341933at2"/>
<keyword evidence="1" id="KW-1133">Transmembrane helix</keyword>
<dbReference type="Gene3D" id="3.40.30.10">
    <property type="entry name" value="Glutaredoxin"/>
    <property type="match status" value="1"/>
</dbReference>
<dbReference type="InterPro" id="IPR055396">
    <property type="entry name" value="DUF7088"/>
</dbReference>
<feature type="transmembrane region" description="Helical" evidence="1">
    <location>
        <begin position="7"/>
        <end position="26"/>
    </location>
</feature>
<accession>A0A150WEV0</accession>
<dbReference type="Proteomes" id="UP000075320">
    <property type="component" value="Unassembled WGS sequence"/>
</dbReference>
<dbReference type="Pfam" id="PF09822">
    <property type="entry name" value="ABC_transp_aux"/>
    <property type="match status" value="1"/>
</dbReference>
<name>A0A150WEV0_BDEBC</name>
<dbReference type="RefSeq" id="WP_061836584.1">
    <property type="nucleotide sequence ID" value="NZ_LUKE01000006.1"/>
</dbReference>
<dbReference type="EMBL" id="LUKE01000006">
    <property type="protein sequence ID" value="KYG61502.1"/>
    <property type="molecule type" value="Genomic_DNA"/>
</dbReference>
<organism evidence="4 5">
    <name type="scientific">Bdellovibrio bacteriovorus</name>
    <dbReference type="NCBI Taxonomy" id="959"/>
    <lineage>
        <taxon>Bacteria</taxon>
        <taxon>Pseudomonadati</taxon>
        <taxon>Bdellovibrionota</taxon>
        <taxon>Bdellovibrionia</taxon>
        <taxon>Bdellovibrionales</taxon>
        <taxon>Pseudobdellovibrionaceae</taxon>
        <taxon>Bdellovibrio</taxon>
    </lineage>
</organism>
<evidence type="ECO:0000313" key="5">
    <source>
        <dbReference type="Proteomes" id="UP000075320"/>
    </source>
</evidence>
<protein>
    <submittedName>
        <fullName evidence="4">Gliding motility ABC transporter</fullName>
    </submittedName>
</protein>
<evidence type="ECO:0000259" key="3">
    <source>
        <dbReference type="Pfam" id="PF23357"/>
    </source>
</evidence>
<proteinExistence type="predicted"/>
<dbReference type="Pfam" id="PF23357">
    <property type="entry name" value="DUF7088"/>
    <property type="match status" value="1"/>
</dbReference>
<dbReference type="InterPro" id="IPR019196">
    <property type="entry name" value="ABC_transp_unknown"/>
</dbReference>
<gene>
    <name evidence="4" type="ORF">AZI86_17490</name>
</gene>
<evidence type="ECO:0000313" key="4">
    <source>
        <dbReference type="EMBL" id="KYG61502.1"/>
    </source>
</evidence>
<comment type="caution">
    <text evidence="4">The sequence shown here is derived from an EMBL/GenBank/DDBJ whole genome shotgun (WGS) entry which is preliminary data.</text>
</comment>
<feature type="domain" description="ABC-type uncharacterised transport system" evidence="2">
    <location>
        <begin position="212"/>
        <end position="440"/>
    </location>
</feature>
<keyword evidence="1" id="KW-0812">Transmembrane</keyword>
<sequence>MSKLGKISFLFAGISLVCMSIIRYILGEWVPFCWLALGLTVFFIAAGMVKDRAFFKEFFTMKTTKEGMSMGVLIVLLIAVLGIVNYLGVKYYKTWDFSTSQTNTLSPQSIQIVKSLDSDMKVLFFYKKGVEGNEENRRLFRELIKKYQDASSKIQLDFVEVNERPDLSKEYGVDKGSGVVFLDYKGRRNRIEKIDEQEFTSALVKVTREKNKTIYFTVGHGEKDLNEAREGLGLGSLKVMLENNRYTVKELALAQNPKIPADADVIVVAGPSQGFQDFEIGALEQYLKTGGSLFLAMKTQTNTGLEKLLAKLGLVLENNNVMNLVDTVMGRGVNQGPTMGVIFSEENKITKSFGRNEITLFRNPQGIKTANVGQGMVVEDLVKTGPNAVAFKTLQITGEPPEGTYTLVSEVTGHFPGAAADAKPFSVIVAGDVDFMANQMLYQNLNRDLILNSVAALAKEESLISITPKEAQATQLLLTETKFAIFLFAFIIPLPLILLGTSIGIWVRRRNA</sequence>
<evidence type="ECO:0000256" key="1">
    <source>
        <dbReference type="SAM" id="Phobius"/>
    </source>
</evidence>
<keyword evidence="5" id="KW-1185">Reference proteome</keyword>
<reference evidence="4 5" key="1">
    <citation type="submission" date="2016-03" db="EMBL/GenBank/DDBJ databases">
        <authorList>
            <person name="Ploux O."/>
        </authorList>
    </citation>
    <scope>NUCLEOTIDE SEQUENCE [LARGE SCALE GENOMIC DNA]</scope>
    <source>
        <strain evidence="4 5">R0</strain>
    </source>
</reference>
<feature type="domain" description="DUF7088" evidence="3">
    <location>
        <begin position="101"/>
        <end position="173"/>
    </location>
</feature>
<feature type="transmembrane region" description="Helical" evidence="1">
    <location>
        <begin position="32"/>
        <end position="49"/>
    </location>
</feature>
<keyword evidence="1" id="KW-0472">Membrane</keyword>
<feature type="transmembrane region" description="Helical" evidence="1">
    <location>
        <begin position="483"/>
        <end position="507"/>
    </location>
</feature>
<dbReference type="AlphaFoldDB" id="A0A150WEV0"/>
<feature type="transmembrane region" description="Helical" evidence="1">
    <location>
        <begin position="70"/>
        <end position="89"/>
    </location>
</feature>